<dbReference type="InterPro" id="IPR000897">
    <property type="entry name" value="SRP54_GTPase_dom"/>
</dbReference>
<dbReference type="CDD" id="cd17873">
    <property type="entry name" value="FlhF"/>
    <property type="match status" value="1"/>
</dbReference>
<keyword evidence="16" id="KW-0966">Cell projection</keyword>
<dbReference type="GO" id="GO:0003924">
    <property type="term" value="F:GTPase activity"/>
    <property type="evidence" value="ECO:0007669"/>
    <property type="project" value="UniProtKB-UniRule"/>
</dbReference>
<dbReference type="InterPro" id="IPR003593">
    <property type="entry name" value="AAA+_ATPase"/>
</dbReference>
<comment type="function">
    <text evidence="12">Necessary for flagellar biosynthesis. May be involved in translocation of the flagellum.</text>
</comment>
<keyword evidence="16" id="KW-0969">Cilium</keyword>
<keyword evidence="16" id="KW-0282">Flagellum</keyword>
<evidence type="ECO:0000256" key="2">
    <source>
        <dbReference type="ARBA" id="ARBA00008531"/>
    </source>
</evidence>
<keyword evidence="6" id="KW-0547">Nucleotide-binding</keyword>
<evidence type="ECO:0000313" key="17">
    <source>
        <dbReference type="Proteomes" id="UP000220111"/>
    </source>
</evidence>
<dbReference type="SMART" id="SM00382">
    <property type="entry name" value="AAA"/>
    <property type="match status" value="1"/>
</dbReference>
<evidence type="ECO:0000256" key="6">
    <source>
        <dbReference type="ARBA" id="ARBA00022741"/>
    </source>
</evidence>
<dbReference type="NCBIfam" id="TIGR03499">
    <property type="entry name" value="FlhF"/>
    <property type="match status" value="1"/>
</dbReference>
<keyword evidence="4" id="KW-0813">Transport</keyword>
<keyword evidence="11" id="KW-1006">Bacterial flagellum protein export</keyword>
<feature type="domain" description="SRP54-type proteins GTP-binding" evidence="15">
    <location>
        <begin position="244"/>
        <end position="437"/>
    </location>
</feature>
<dbReference type="GO" id="GO:0005525">
    <property type="term" value="F:GTP binding"/>
    <property type="evidence" value="ECO:0007669"/>
    <property type="project" value="UniProtKB-UniRule"/>
</dbReference>
<dbReference type="PANTHER" id="PTHR43134:SF3">
    <property type="entry name" value="FLAGELLAR BIOSYNTHESIS PROTEIN FLHF"/>
    <property type="match status" value="1"/>
</dbReference>
<evidence type="ECO:0000256" key="5">
    <source>
        <dbReference type="ARBA" id="ARBA00022475"/>
    </source>
</evidence>
<evidence type="ECO:0000256" key="3">
    <source>
        <dbReference type="ARBA" id="ARBA00014919"/>
    </source>
</evidence>
<name>A0A2A7BV46_9BACI</name>
<evidence type="ECO:0000256" key="4">
    <source>
        <dbReference type="ARBA" id="ARBA00022448"/>
    </source>
</evidence>
<dbReference type="PANTHER" id="PTHR43134">
    <property type="entry name" value="SIGNAL RECOGNITION PARTICLE RECEPTOR SUBUNIT ALPHA"/>
    <property type="match status" value="1"/>
</dbReference>
<evidence type="ECO:0000259" key="15">
    <source>
        <dbReference type="SMART" id="SM00962"/>
    </source>
</evidence>
<dbReference type="Proteomes" id="UP000220111">
    <property type="component" value="Unassembled WGS sequence"/>
</dbReference>
<evidence type="ECO:0000313" key="16">
    <source>
        <dbReference type="EMBL" id="PDY42100.1"/>
    </source>
</evidence>
<comment type="caution">
    <text evidence="16">The sequence shown here is derived from an EMBL/GenBank/DDBJ whole genome shotgun (WGS) entry which is preliminary data.</text>
</comment>
<keyword evidence="10" id="KW-0472">Membrane</keyword>
<dbReference type="GO" id="GO:0005047">
    <property type="term" value="F:signal recognition particle binding"/>
    <property type="evidence" value="ECO:0007669"/>
    <property type="project" value="TreeGrafter"/>
</dbReference>
<evidence type="ECO:0000256" key="12">
    <source>
        <dbReference type="ARBA" id="ARBA00025337"/>
    </source>
</evidence>
<dbReference type="NCBIfam" id="NF005230">
    <property type="entry name" value="PRK06731.1"/>
    <property type="match status" value="1"/>
</dbReference>
<reference evidence="16 17" key="1">
    <citation type="submission" date="2017-09" db="EMBL/GenBank/DDBJ databases">
        <title>Large-scale bioinformatics analysis of Bacillus genomes uncovers conserved roles of natural products in bacterial physiology.</title>
        <authorList>
            <consortium name="Agbiome Team Llc"/>
            <person name="Bleich R.M."/>
            <person name="Grubbs K.J."/>
            <person name="Santa Maria K.C."/>
            <person name="Allen S.E."/>
            <person name="Farag S."/>
            <person name="Shank E.A."/>
            <person name="Bowers A."/>
        </authorList>
    </citation>
    <scope>NUCLEOTIDE SEQUENCE [LARGE SCALE GENOMIC DNA]</scope>
    <source>
        <strain evidence="16 17">AFS098222</strain>
    </source>
</reference>
<keyword evidence="5" id="KW-1003">Cell membrane</keyword>
<evidence type="ECO:0000256" key="1">
    <source>
        <dbReference type="ARBA" id="ARBA00004413"/>
    </source>
</evidence>
<dbReference type="GO" id="GO:0006614">
    <property type="term" value="P:SRP-dependent cotranslational protein targeting to membrane"/>
    <property type="evidence" value="ECO:0007669"/>
    <property type="project" value="UniProtKB-UniRule"/>
</dbReference>
<dbReference type="Gene3D" id="1.20.120.1380">
    <property type="entry name" value="Flagellar FlhF biosynthesis protein, N domain"/>
    <property type="match status" value="1"/>
</dbReference>
<dbReference type="GO" id="GO:0015031">
    <property type="term" value="P:protein transport"/>
    <property type="evidence" value="ECO:0007669"/>
    <property type="project" value="UniProtKB-KW"/>
</dbReference>
<evidence type="ECO:0000256" key="13">
    <source>
        <dbReference type="NCBIfam" id="TIGR03499"/>
    </source>
</evidence>
<comment type="subcellular location">
    <subcellularLocation>
        <location evidence="1">Cell membrane</location>
        <topology evidence="1">Peripheral membrane protein</topology>
        <orientation evidence="1">Cytoplasmic side</orientation>
    </subcellularLocation>
</comment>
<dbReference type="GO" id="GO:0005886">
    <property type="term" value="C:plasma membrane"/>
    <property type="evidence" value="ECO:0007669"/>
    <property type="project" value="UniProtKB-SubCell"/>
</dbReference>
<protein>
    <recommendedName>
        <fullName evidence="3 13">Flagellar biosynthesis protein FlhF</fullName>
    </recommendedName>
</protein>
<evidence type="ECO:0000259" key="14">
    <source>
        <dbReference type="SMART" id="SM00382"/>
    </source>
</evidence>
<dbReference type="GO" id="GO:0044781">
    <property type="term" value="P:bacterial-type flagellum organization"/>
    <property type="evidence" value="ECO:0007669"/>
    <property type="project" value="UniProtKB-UniRule"/>
</dbReference>
<evidence type="ECO:0000256" key="9">
    <source>
        <dbReference type="ARBA" id="ARBA00023134"/>
    </source>
</evidence>
<dbReference type="InterPro" id="IPR020006">
    <property type="entry name" value="FlhF"/>
</dbReference>
<keyword evidence="8" id="KW-0653">Protein transport</keyword>
<keyword evidence="9" id="KW-0342">GTP-binding</keyword>
<comment type="similarity">
    <text evidence="2">Belongs to the GTP-binding SRP family.</text>
</comment>
<evidence type="ECO:0000256" key="8">
    <source>
        <dbReference type="ARBA" id="ARBA00022927"/>
    </source>
</evidence>
<organism evidence="16 17">
    <name type="scientific">Bacillus wiedmannii</name>
    <dbReference type="NCBI Taxonomy" id="1890302"/>
    <lineage>
        <taxon>Bacteria</taxon>
        <taxon>Bacillati</taxon>
        <taxon>Bacillota</taxon>
        <taxon>Bacilli</taxon>
        <taxon>Bacillales</taxon>
        <taxon>Bacillaceae</taxon>
        <taxon>Bacillus</taxon>
        <taxon>Bacillus cereus group</taxon>
    </lineage>
</organism>
<evidence type="ECO:0000256" key="7">
    <source>
        <dbReference type="ARBA" id="ARBA00022795"/>
    </source>
</evidence>
<gene>
    <name evidence="16" type="primary">flhF</name>
    <name evidence="16" type="ORF">COO17_08000</name>
</gene>
<proteinExistence type="inferred from homology"/>
<keyword evidence="7" id="KW-1005">Bacterial flagellum biogenesis</keyword>
<evidence type="ECO:0000256" key="10">
    <source>
        <dbReference type="ARBA" id="ARBA00023136"/>
    </source>
</evidence>
<dbReference type="InterPro" id="IPR027417">
    <property type="entry name" value="P-loop_NTPase"/>
</dbReference>
<dbReference type="Pfam" id="PF00448">
    <property type="entry name" value="SRP54"/>
    <property type="match status" value="1"/>
</dbReference>
<dbReference type="Gene3D" id="3.40.50.300">
    <property type="entry name" value="P-loop containing nucleotide triphosphate hydrolases"/>
    <property type="match status" value="1"/>
</dbReference>
<feature type="domain" description="AAA+ ATPase" evidence="14">
    <location>
        <begin position="243"/>
        <end position="381"/>
    </location>
</feature>
<dbReference type="AlphaFoldDB" id="A0A2A7BV46"/>
<accession>A0A2A7BV46</accession>
<evidence type="ECO:0000256" key="11">
    <source>
        <dbReference type="ARBA" id="ARBA00023225"/>
    </source>
</evidence>
<dbReference type="InterPro" id="IPR047040">
    <property type="entry name" value="FlhF__GTPase_dom"/>
</dbReference>
<dbReference type="RefSeq" id="WP_097815262.1">
    <property type="nucleotide sequence ID" value="NZ_NVPQ01000016.1"/>
</dbReference>
<dbReference type="SUPFAM" id="SSF52540">
    <property type="entry name" value="P-loop containing nucleoside triphosphate hydrolases"/>
    <property type="match status" value="1"/>
</dbReference>
<dbReference type="SMART" id="SM00962">
    <property type="entry name" value="SRP54"/>
    <property type="match status" value="1"/>
</dbReference>
<sequence length="439" mass="50268">MESTEKKEALMRIKAASKNELYRKLFDRYGTDYYYVVDESVKRNIPFFWKKNYEMLVAFPEDKQEEVNEGTAQFHEQLMDVVNDSSEQIVKANGIQSVLHNLENVTTSMSYAAMQTGNSEEWTRKKEKLLKLFEKGIVVVKQTEETKVAKVTKKQKTVKKVVPVKKEEIVAKKENQKSVPFIIQKVIRMLEQNDVEQYFIHAYAEKLKVKFENATMITEEEVIGYILEDMRSHFNTENVFEKEVQTIALIGPTGVGKTTTLAKMAWQFHDKNKTVGFITTDHSRIGTVQQLQDYVKTIGFEVIAVRDEAAMTRALTYFKEEARVDYILIDTAGKNYRASETVEEMIETMGQVEPDYICLTLSASMKSKDMIEIITNFKDIHIDGIVFTKFDETASSGELLKIPAVSSAPIVLMTDGQDVKQHIHIATAEHLAKQMLQTS</sequence>
<dbReference type="FunFam" id="3.40.50.300:FF:000695">
    <property type="entry name" value="Flagellar biosynthesis regulator FlhF"/>
    <property type="match status" value="1"/>
</dbReference>
<dbReference type="EMBL" id="NVPQ01000016">
    <property type="protein sequence ID" value="PDY42100.1"/>
    <property type="molecule type" value="Genomic_DNA"/>
</dbReference>